<evidence type="ECO:0000313" key="1">
    <source>
        <dbReference type="EMBL" id="CAB4044617.1"/>
    </source>
</evidence>
<protein>
    <submittedName>
        <fullName evidence="1">Uncharacterized protein</fullName>
    </submittedName>
</protein>
<reference evidence="1" key="1">
    <citation type="submission" date="2020-04" db="EMBL/GenBank/DDBJ databases">
        <authorList>
            <person name="Alioto T."/>
            <person name="Alioto T."/>
            <person name="Gomez Garrido J."/>
        </authorList>
    </citation>
    <scope>NUCLEOTIDE SEQUENCE</scope>
    <source>
        <strain evidence="1">A484AB</strain>
    </source>
</reference>
<dbReference type="Proteomes" id="UP001152795">
    <property type="component" value="Unassembled WGS sequence"/>
</dbReference>
<keyword evidence="2" id="KW-1185">Reference proteome</keyword>
<gene>
    <name evidence="1" type="ORF">PACLA_8A077706</name>
</gene>
<proteinExistence type="predicted"/>
<dbReference type="EMBL" id="CACRXK020035591">
    <property type="protein sequence ID" value="CAB4044617.1"/>
    <property type="molecule type" value="Genomic_DNA"/>
</dbReference>
<sequence>ADLDSVKDNWNSHYIRRSRHDTIPGRPNELYYLPENSGFQDHKCDVSEEQLRDMGIYCELPDDDNTFEQYFGYVMESQNLVPPSTWREALFLYNNLMHFADPEL</sequence>
<feature type="non-terminal residue" evidence="1">
    <location>
        <position position="1"/>
    </location>
</feature>
<evidence type="ECO:0000313" key="2">
    <source>
        <dbReference type="Proteomes" id="UP001152795"/>
    </source>
</evidence>
<dbReference type="AlphaFoldDB" id="A0A6S7KI18"/>
<comment type="caution">
    <text evidence="1">The sequence shown here is derived from an EMBL/GenBank/DDBJ whole genome shotgun (WGS) entry which is preliminary data.</text>
</comment>
<dbReference type="OrthoDB" id="5984822at2759"/>
<name>A0A6S7KI18_PARCT</name>
<organism evidence="1 2">
    <name type="scientific">Paramuricea clavata</name>
    <name type="common">Red gorgonian</name>
    <name type="synonym">Violescent sea-whip</name>
    <dbReference type="NCBI Taxonomy" id="317549"/>
    <lineage>
        <taxon>Eukaryota</taxon>
        <taxon>Metazoa</taxon>
        <taxon>Cnidaria</taxon>
        <taxon>Anthozoa</taxon>
        <taxon>Octocorallia</taxon>
        <taxon>Malacalcyonacea</taxon>
        <taxon>Plexauridae</taxon>
        <taxon>Paramuricea</taxon>
    </lineage>
</organism>
<accession>A0A6S7KI18</accession>